<dbReference type="GO" id="GO:0016747">
    <property type="term" value="F:acyltransferase activity, transferring groups other than amino-acyl groups"/>
    <property type="evidence" value="ECO:0007669"/>
    <property type="project" value="InterPro"/>
</dbReference>
<comment type="similarity">
    <text evidence="4">Belongs to the arginase family.</text>
</comment>
<dbReference type="Proteomes" id="UP000198923">
    <property type="component" value="Unassembled WGS sequence"/>
</dbReference>
<evidence type="ECO:0000256" key="4">
    <source>
        <dbReference type="PROSITE-ProRule" id="PRU00742"/>
    </source>
</evidence>
<name>A0A1G8J4T3_9ACTN</name>
<gene>
    <name evidence="6" type="ORF">SAMN05421505_1418</name>
</gene>
<dbReference type="PRINTS" id="PR00116">
    <property type="entry name" value="ARGINASE"/>
</dbReference>
<proteinExistence type="inferred from homology"/>
<dbReference type="InterPro" id="IPR000182">
    <property type="entry name" value="GNAT_dom"/>
</dbReference>
<dbReference type="PANTHER" id="PTHR43782">
    <property type="entry name" value="ARGINASE"/>
    <property type="match status" value="1"/>
</dbReference>
<keyword evidence="7" id="KW-1185">Reference proteome</keyword>
<dbReference type="Pfam" id="PF00491">
    <property type="entry name" value="Arginase"/>
    <property type="match status" value="1"/>
</dbReference>
<keyword evidence="1" id="KW-0479">Metal-binding</keyword>
<dbReference type="GO" id="GO:0030145">
    <property type="term" value="F:manganese ion binding"/>
    <property type="evidence" value="ECO:0007669"/>
    <property type="project" value="TreeGrafter"/>
</dbReference>
<dbReference type="Gene3D" id="3.40.630.30">
    <property type="match status" value="1"/>
</dbReference>
<protein>
    <submittedName>
        <fullName evidence="6">Acetyltransferase (GNAT) family protein</fullName>
    </submittedName>
</protein>
<accession>A0A1G8J4T3</accession>
<feature type="domain" description="N-acetyltransferase" evidence="5">
    <location>
        <begin position="373"/>
        <end position="506"/>
    </location>
</feature>
<dbReference type="SUPFAM" id="SSF55729">
    <property type="entry name" value="Acyl-CoA N-acyltransferases (Nat)"/>
    <property type="match status" value="1"/>
</dbReference>
<dbReference type="CDD" id="cd09999">
    <property type="entry name" value="Arginase-like_1"/>
    <property type="match status" value="1"/>
</dbReference>
<dbReference type="STRING" id="504805.SAMN05421505_1418"/>
<dbReference type="SUPFAM" id="SSF52768">
    <property type="entry name" value="Arginase/deacetylase"/>
    <property type="match status" value="1"/>
</dbReference>
<dbReference type="GO" id="GO:0005829">
    <property type="term" value="C:cytosol"/>
    <property type="evidence" value="ECO:0007669"/>
    <property type="project" value="TreeGrafter"/>
</dbReference>
<dbReference type="PROSITE" id="PS51409">
    <property type="entry name" value="ARGINASE_2"/>
    <property type="match status" value="1"/>
</dbReference>
<evidence type="ECO:0000256" key="3">
    <source>
        <dbReference type="ARBA" id="ARBA00023211"/>
    </source>
</evidence>
<dbReference type="InterPro" id="IPR006035">
    <property type="entry name" value="Ureohydrolase"/>
</dbReference>
<keyword evidence="6" id="KW-0808">Transferase</keyword>
<dbReference type="PROSITE" id="PS51186">
    <property type="entry name" value="GNAT"/>
    <property type="match status" value="1"/>
</dbReference>
<keyword evidence="3" id="KW-0464">Manganese</keyword>
<reference evidence="6 7" key="1">
    <citation type="submission" date="2016-10" db="EMBL/GenBank/DDBJ databases">
        <authorList>
            <person name="de Groot N.N."/>
        </authorList>
    </citation>
    <scope>NUCLEOTIDE SEQUENCE [LARGE SCALE GENOMIC DNA]</scope>
    <source>
        <strain evidence="6 7">CPCC 201354</strain>
    </source>
</reference>
<dbReference type="InterPro" id="IPR056935">
    <property type="entry name" value="Rv0428c-like_C"/>
</dbReference>
<evidence type="ECO:0000256" key="2">
    <source>
        <dbReference type="ARBA" id="ARBA00022801"/>
    </source>
</evidence>
<evidence type="ECO:0000259" key="5">
    <source>
        <dbReference type="PROSITE" id="PS51186"/>
    </source>
</evidence>
<evidence type="ECO:0000313" key="7">
    <source>
        <dbReference type="Proteomes" id="UP000198923"/>
    </source>
</evidence>
<keyword evidence="2" id="KW-0378">Hydrolase</keyword>
<dbReference type="Pfam" id="PF24553">
    <property type="entry name" value="Rv0428c_C"/>
    <property type="match status" value="1"/>
</dbReference>
<dbReference type="AlphaFoldDB" id="A0A1G8J4T3"/>
<dbReference type="InterPro" id="IPR016181">
    <property type="entry name" value="Acyl_CoA_acyltransferase"/>
</dbReference>
<dbReference type="PANTHER" id="PTHR43782:SF3">
    <property type="entry name" value="ARGINASE"/>
    <property type="match status" value="1"/>
</dbReference>
<dbReference type="EMBL" id="FNCN01000041">
    <property type="protein sequence ID" value="SDI26063.1"/>
    <property type="molecule type" value="Genomic_DNA"/>
</dbReference>
<dbReference type="InterPro" id="IPR023696">
    <property type="entry name" value="Ureohydrolase_dom_sf"/>
</dbReference>
<sequence length="506" mass="54648">MPDMTVVEVPQWQGSSSATAERLREGAAILADLTHGTERITVEAGPALAQTAARAHAVFTDAAKRFTVTVGGDCGVELAPVSAAVREHGDDLAVVWFDAHADLNTPDTSPSGAFHGMVLRTLLGEGPPDLLPPHRLRPQQVILAGARALDPAEQDYVNTSGITHISKPDMSALIEAVRHTGARAVYIHIDLDVLDPDTFASVGVPEPSGFLPYELITHVSALAERFEIIGLGITEYEPARPEDHVLLTKLIPELVRHCRASTPWQIEQRAALAWPAPIIEKLHGWLLRHTPGVTRKRTNSALPPYQISADVDRELQHIVSFYEERDLSALIQVSPAEHHTQLDELLAHRGYRRAAPTLALTAAAHDVITATTPTVEVRATDDPATMAKVFTQLDGNPGSTAVATDIVGHAPPPAAMLTAVKDAQLIGMALLVANTGWTGIFSMTTSSDHRRTGVGGSLLHAAAQWAIAHAAPRLYLQVEEDNTAAHRLYTRSGFTHSHSYHYRVFP</sequence>
<dbReference type="GO" id="GO:0004053">
    <property type="term" value="F:arginase activity"/>
    <property type="evidence" value="ECO:0007669"/>
    <property type="project" value="TreeGrafter"/>
</dbReference>
<evidence type="ECO:0000256" key="1">
    <source>
        <dbReference type="ARBA" id="ARBA00022723"/>
    </source>
</evidence>
<evidence type="ECO:0000313" key="6">
    <source>
        <dbReference type="EMBL" id="SDI26063.1"/>
    </source>
</evidence>
<organism evidence="6 7">
    <name type="scientific">Sinosporangium album</name>
    <dbReference type="NCBI Taxonomy" id="504805"/>
    <lineage>
        <taxon>Bacteria</taxon>
        <taxon>Bacillati</taxon>
        <taxon>Actinomycetota</taxon>
        <taxon>Actinomycetes</taxon>
        <taxon>Streptosporangiales</taxon>
        <taxon>Streptosporangiaceae</taxon>
        <taxon>Sinosporangium</taxon>
    </lineage>
</organism>
<dbReference type="Gene3D" id="3.40.800.10">
    <property type="entry name" value="Ureohydrolase domain"/>
    <property type="match status" value="1"/>
</dbReference>